<dbReference type="GO" id="GO:0015171">
    <property type="term" value="F:amino acid transmembrane transporter activity"/>
    <property type="evidence" value="ECO:0007669"/>
    <property type="project" value="TreeGrafter"/>
</dbReference>
<dbReference type="PANTHER" id="PTHR30086">
    <property type="entry name" value="ARGININE EXPORTER PROTEIN ARGO"/>
    <property type="match status" value="1"/>
</dbReference>
<feature type="transmembrane region" description="Helical" evidence="6">
    <location>
        <begin position="73"/>
        <end position="93"/>
    </location>
</feature>
<keyword evidence="3 6" id="KW-0812">Transmembrane</keyword>
<comment type="subcellular location">
    <subcellularLocation>
        <location evidence="1">Cell membrane</location>
        <topology evidence="1">Multi-pass membrane protein</topology>
    </subcellularLocation>
</comment>
<evidence type="ECO:0000313" key="8">
    <source>
        <dbReference type="Proteomes" id="UP000464495"/>
    </source>
</evidence>
<dbReference type="RefSeq" id="WP_161862786.1">
    <property type="nucleotide sequence ID" value="NZ_CP046620.1"/>
</dbReference>
<evidence type="ECO:0000313" key="7">
    <source>
        <dbReference type="EMBL" id="QHQ36238.1"/>
    </source>
</evidence>
<evidence type="ECO:0000256" key="4">
    <source>
        <dbReference type="ARBA" id="ARBA00022989"/>
    </source>
</evidence>
<feature type="transmembrane region" description="Helical" evidence="6">
    <location>
        <begin position="151"/>
        <end position="177"/>
    </location>
</feature>
<evidence type="ECO:0000256" key="6">
    <source>
        <dbReference type="SAM" id="Phobius"/>
    </source>
</evidence>
<feature type="transmembrane region" description="Helical" evidence="6">
    <location>
        <begin position="42"/>
        <end position="67"/>
    </location>
</feature>
<dbReference type="EMBL" id="CP046620">
    <property type="protein sequence ID" value="QHQ36238.1"/>
    <property type="molecule type" value="Genomic_DNA"/>
</dbReference>
<keyword evidence="2" id="KW-1003">Cell membrane</keyword>
<sequence length="208" mass="21718">MIEYLPPLLLAWSIQITGVLSPGPSVARILGIATSQGRGPALVTVLGIGTASIVLSLATVLGMAAIFAQVAELMTIVRFIGAAYLLWLAYGAFRKAITPPTLEIGTPARSSTGRLWLAGFLLQVTNPKAILFWLAIAAIGGVGEAPTPVVAVFITGAFVISVAGHGLWALVFSAAPIRRAYLAARRPVETLLGTFYAFAAFKLATARS</sequence>
<feature type="transmembrane region" description="Helical" evidence="6">
    <location>
        <begin position="12"/>
        <end position="30"/>
    </location>
</feature>
<dbReference type="AlphaFoldDB" id="A0A6P1T0I3"/>
<dbReference type="KEGG" id="amaq:GO499_14200"/>
<evidence type="ECO:0000256" key="2">
    <source>
        <dbReference type="ARBA" id="ARBA00022475"/>
    </source>
</evidence>
<dbReference type="PANTHER" id="PTHR30086:SF20">
    <property type="entry name" value="ARGININE EXPORTER PROTEIN ARGO-RELATED"/>
    <property type="match status" value="1"/>
</dbReference>
<organism evidence="7 8">
    <name type="scientific">Algicella marina</name>
    <dbReference type="NCBI Taxonomy" id="2683284"/>
    <lineage>
        <taxon>Bacteria</taxon>
        <taxon>Pseudomonadati</taxon>
        <taxon>Pseudomonadota</taxon>
        <taxon>Alphaproteobacteria</taxon>
        <taxon>Rhodobacterales</taxon>
        <taxon>Paracoccaceae</taxon>
        <taxon>Algicella</taxon>
    </lineage>
</organism>
<protein>
    <submittedName>
        <fullName evidence="7">LysE family translocator</fullName>
    </submittedName>
</protein>
<gene>
    <name evidence="7" type="ORF">GO499_14200</name>
</gene>
<proteinExistence type="predicted"/>
<dbReference type="Pfam" id="PF01810">
    <property type="entry name" value="LysE"/>
    <property type="match status" value="1"/>
</dbReference>
<accession>A0A6P1T0I3</accession>
<dbReference type="Proteomes" id="UP000464495">
    <property type="component" value="Chromosome"/>
</dbReference>
<evidence type="ECO:0000256" key="1">
    <source>
        <dbReference type="ARBA" id="ARBA00004651"/>
    </source>
</evidence>
<dbReference type="InterPro" id="IPR001123">
    <property type="entry name" value="LeuE-type"/>
</dbReference>
<keyword evidence="5 6" id="KW-0472">Membrane</keyword>
<reference evidence="7 8" key="1">
    <citation type="submission" date="2019-12" db="EMBL/GenBank/DDBJ databases">
        <title>Complete genome sequence of Algicella marina strain 9Alg 56(T) isolated from the red alga Tichocarpus crinitus.</title>
        <authorList>
            <person name="Kim S.-G."/>
            <person name="Nedashkovskaya O.I."/>
        </authorList>
    </citation>
    <scope>NUCLEOTIDE SEQUENCE [LARGE SCALE GENOMIC DNA]</scope>
    <source>
        <strain evidence="7 8">9Alg 56</strain>
    </source>
</reference>
<feature type="transmembrane region" description="Helical" evidence="6">
    <location>
        <begin position="114"/>
        <end position="139"/>
    </location>
</feature>
<evidence type="ECO:0000256" key="3">
    <source>
        <dbReference type="ARBA" id="ARBA00022692"/>
    </source>
</evidence>
<keyword evidence="4 6" id="KW-1133">Transmembrane helix</keyword>
<dbReference type="GO" id="GO:0005886">
    <property type="term" value="C:plasma membrane"/>
    <property type="evidence" value="ECO:0007669"/>
    <property type="project" value="UniProtKB-SubCell"/>
</dbReference>
<keyword evidence="8" id="KW-1185">Reference proteome</keyword>
<evidence type="ECO:0000256" key="5">
    <source>
        <dbReference type="ARBA" id="ARBA00023136"/>
    </source>
</evidence>
<name>A0A6P1T0I3_9RHOB</name>